<reference evidence="2" key="1">
    <citation type="journal article" date="2021" name="Nat. Commun.">
        <title>Genetic determinants of endophytism in the Arabidopsis root mycobiome.</title>
        <authorList>
            <person name="Mesny F."/>
            <person name="Miyauchi S."/>
            <person name="Thiergart T."/>
            <person name="Pickel B."/>
            <person name="Atanasova L."/>
            <person name="Karlsson M."/>
            <person name="Huettel B."/>
            <person name="Barry K.W."/>
            <person name="Haridas S."/>
            <person name="Chen C."/>
            <person name="Bauer D."/>
            <person name="Andreopoulos W."/>
            <person name="Pangilinan J."/>
            <person name="LaButti K."/>
            <person name="Riley R."/>
            <person name="Lipzen A."/>
            <person name="Clum A."/>
            <person name="Drula E."/>
            <person name="Henrissat B."/>
            <person name="Kohler A."/>
            <person name="Grigoriev I.V."/>
            <person name="Martin F.M."/>
            <person name="Hacquard S."/>
        </authorList>
    </citation>
    <scope>NUCLEOTIDE SEQUENCE</scope>
    <source>
        <strain evidence="2">MPI-CAGE-CH-0243</strain>
    </source>
</reference>
<evidence type="ECO:0000256" key="1">
    <source>
        <dbReference type="SAM" id="MobiDB-lite"/>
    </source>
</evidence>
<feature type="compositionally biased region" description="Polar residues" evidence="1">
    <location>
        <begin position="112"/>
        <end position="127"/>
    </location>
</feature>
<protein>
    <submittedName>
        <fullName evidence="2">Uncharacterized protein</fullName>
    </submittedName>
</protein>
<sequence>MPPKRKLKANAKAVPTTPNTSTHSAGIRRTRSSSIKRMSTSVQGARTSRLQPTEPLHMTTRGAAKAASNHTSPAAPSTLGGSSRRSSLNSVVQFDDHSDFEDDRPAKRSRRSTLSGSPPNSMGSFVSQIPAVEQQNSASQAASNASLASNASNASKGITPRKRRASGDSIASSKTVSTHPNGLPTHSRSASDLSETQRPRRKKPRTADPLPDPADAPPDLTDASTPPGSPEPIREVAAVLHNVLPAAANGESIAKAARRLPGRRRQPHSDINVETDLRRQLNIKMGYRSVAKYQKLLLEELSNRTIKGLEEEPDYHKKFPQYQQIMDELDQRRQSRLHQIEAERTLKLEQLTRLRVAETHIQTEQYIHRFEEFREDLLLQCIYRVKQFQRAAKREMGDVTDDEEHIISPTHVDFPAYNADDRLGCKFASRSRAYVETERMLNDDDMRALLDDQRKAFLLENEDLDDSVETLPNGFAKFIGPDRDESIAHFNVAKLVDAAAQVEKTPPPVTIPNDQADALLLLASLSSELPPAQKVEEQPKQEVFSPPPSALLDTPLALQRAASPPPVLPTPPLVASSDIPMIKPITPLPSQEVPTQSTPRQDPASLAVKKDAEPTPAQTPGRVTTHRIMDLLNDEDVPVPNSREAKSSASPSLSNSVLQNNQVQPHIHTSSPRFDARILNQDRPMDQLPAPNGSEIANASNRSPTRNNHFWTNRNLGTTHPPRPENRDSRHPLERIRMMLRAKEERLRQHQMFAQGSPSQNLPSVRPPPPSPPHESRPISTASPPSTAANHREPADISKEPTMSSNRPFGGSPSLQPAPNAPLAPNRQSLFPQPSEPSSGERGSRQSWESDRYINKTSHGQQLPPRPGSQYAASPPQLYPPIVSKEVTSTAPLPHQSPYQQPSVPKVTLPPTNSHPLPPKPPVAAAVQPPKPINFRFAHYDPAPQSGPPAPAPSQHYSPPFPTAQPFPGFNQNGWVAPAGSFQAPPPPPPQNVAEYRPPPPAHQYGGQPILPASTPPTPTWDPQFDPKNNPNIPTGVLGMMQQYAPRPPPQTATQPAPQYYEAQPYHDRPAASNPDEHQPRVMVEVGPKNWAPPPMEERPPPQPRPRRQYRSWHPPGTEFRTYQGPNQPRRRGGGSGGGSSGAPNV</sequence>
<feature type="compositionally biased region" description="Low complexity" evidence="1">
    <location>
        <begin position="647"/>
        <end position="656"/>
    </location>
</feature>
<feature type="compositionally biased region" description="Low complexity" evidence="1">
    <location>
        <begin position="1052"/>
        <end position="1061"/>
    </location>
</feature>
<feature type="compositionally biased region" description="Basic and acidic residues" evidence="1">
    <location>
        <begin position="790"/>
        <end position="799"/>
    </location>
</feature>
<feature type="compositionally biased region" description="Polar residues" evidence="1">
    <location>
        <begin position="657"/>
        <end position="672"/>
    </location>
</feature>
<feature type="compositionally biased region" description="Gly residues" evidence="1">
    <location>
        <begin position="1134"/>
        <end position="1146"/>
    </location>
</feature>
<feature type="compositionally biased region" description="Pro residues" evidence="1">
    <location>
        <begin position="984"/>
        <end position="1002"/>
    </location>
</feature>
<accession>A0A9P9DF35</accession>
<feature type="region of interest" description="Disordered" evidence="1">
    <location>
        <begin position="753"/>
        <end position="1146"/>
    </location>
</feature>
<feature type="compositionally biased region" description="Polar residues" evidence="1">
    <location>
        <begin position="695"/>
        <end position="718"/>
    </location>
</feature>
<feature type="compositionally biased region" description="Basic and acidic residues" evidence="1">
    <location>
        <begin position="722"/>
        <end position="734"/>
    </location>
</feature>
<feature type="region of interest" description="Disordered" evidence="1">
    <location>
        <begin position="1"/>
        <end position="232"/>
    </location>
</feature>
<feature type="compositionally biased region" description="Polar residues" evidence="1">
    <location>
        <begin position="588"/>
        <end position="600"/>
    </location>
</feature>
<keyword evidence="3" id="KW-1185">Reference proteome</keyword>
<organism evidence="2 3">
    <name type="scientific">Dendryphion nanum</name>
    <dbReference type="NCBI Taxonomy" id="256645"/>
    <lineage>
        <taxon>Eukaryota</taxon>
        <taxon>Fungi</taxon>
        <taxon>Dikarya</taxon>
        <taxon>Ascomycota</taxon>
        <taxon>Pezizomycotina</taxon>
        <taxon>Dothideomycetes</taxon>
        <taxon>Pleosporomycetidae</taxon>
        <taxon>Pleosporales</taxon>
        <taxon>Torulaceae</taxon>
        <taxon>Dendryphion</taxon>
    </lineage>
</organism>
<feature type="region of interest" description="Disordered" evidence="1">
    <location>
        <begin position="636"/>
        <end position="734"/>
    </location>
</feature>
<feature type="compositionally biased region" description="Low complexity" evidence="1">
    <location>
        <begin position="77"/>
        <end position="90"/>
    </location>
</feature>
<evidence type="ECO:0000313" key="2">
    <source>
        <dbReference type="EMBL" id="KAH7117777.1"/>
    </source>
</evidence>
<feature type="region of interest" description="Disordered" evidence="1">
    <location>
        <begin position="585"/>
        <end position="624"/>
    </location>
</feature>
<feature type="compositionally biased region" description="Polar residues" evidence="1">
    <location>
        <begin position="827"/>
        <end position="838"/>
    </location>
</feature>
<feature type="compositionally biased region" description="Low complexity" evidence="1">
    <location>
        <begin position="134"/>
        <end position="155"/>
    </location>
</feature>
<proteinExistence type="predicted"/>
<feature type="compositionally biased region" description="Low complexity" evidence="1">
    <location>
        <begin position="217"/>
        <end position="226"/>
    </location>
</feature>
<name>A0A9P9DF35_9PLEO</name>
<dbReference type="EMBL" id="JAGMWT010000013">
    <property type="protein sequence ID" value="KAH7117777.1"/>
    <property type="molecule type" value="Genomic_DNA"/>
</dbReference>
<gene>
    <name evidence="2" type="ORF">B0J11DRAFT_583168</name>
</gene>
<feature type="compositionally biased region" description="Basic and acidic residues" evidence="1">
    <location>
        <begin position="842"/>
        <end position="854"/>
    </location>
</feature>
<feature type="compositionally biased region" description="Polar residues" evidence="1">
    <location>
        <begin position="169"/>
        <end position="196"/>
    </location>
</feature>
<feature type="compositionally biased region" description="Polar residues" evidence="1">
    <location>
        <begin position="886"/>
        <end position="903"/>
    </location>
</feature>
<feature type="compositionally biased region" description="Basic and acidic residues" evidence="1">
    <location>
        <begin position="1065"/>
        <end position="1080"/>
    </location>
</feature>
<dbReference type="AlphaFoldDB" id="A0A9P9DF35"/>
<comment type="caution">
    <text evidence="2">The sequence shown here is derived from an EMBL/GenBank/DDBJ whole genome shotgun (WGS) entry which is preliminary data.</text>
</comment>
<dbReference type="OrthoDB" id="4188028at2759"/>
<evidence type="ECO:0000313" key="3">
    <source>
        <dbReference type="Proteomes" id="UP000700596"/>
    </source>
</evidence>
<dbReference type="Proteomes" id="UP000700596">
    <property type="component" value="Unassembled WGS sequence"/>
</dbReference>
<feature type="compositionally biased region" description="Low complexity" evidence="1">
    <location>
        <begin position="812"/>
        <end position="826"/>
    </location>
</feature>
<feature type="compositionally biased region" description="Polar residues" evidence="1">
    <location>
        <begin position="32"/>
        <end position="51"/>
    </location>
</feature>